<protein>
    <submittedName>
        <fullName evidence="2">DH200=94 genomic scaffold, scaffold_2300</fullName>
    </submittedName>
</protein>
<dbReference type="InParanoid" id="A0A068VJM3"/>
<reference evidence="3" key="1">
    <citation type="journal article" date="2014" name="Science">
        <title>The coffee genome provides insight into the convergent evolution of caffeine biosynthesis.</title>
        <authorList>
            <person name="Denoeud F."/>
            <person name="Carretero-Paulet L."/>
            <person name="Dereeper A."/>
            <person name="Droc G."/>
            <person name="Guyot R."/>
            <person name="Pietrella M."/>
            <person name="Zheng C."/>
            <person name="Alberti A."/>
            <person name="Anthony F."/>
            <person name="Aprea G."/>
            <person name="Aury J.M."/>
            <person name="Bento P."/>
            <person name="Bernard M."/>
            <person name="Bocs S."/>
            <person name="Campa C."/>
            <person name="Cenci A."/>
            <person name="Combes M.C."/>
            <person name="Crouzillat D."/>
            <person name="Da Silva C."/>
            <person name="Daddiego L."/>
            <person name="De Bellis F."/>
            <person name="Dussert S."/>
            <person name="Garsmeur O."/>
            <person name="Gayraud T."/>
            <person name="Guignon V."/>
            <person name="Jahn K."/>
            <person name="Jamilloux V."/>
            <person name="Joet T."/>
            <person name="Labadie K."/>
            <person name="Lan T."/>
            <person name="Leclercq J."/>
            <person name="Lepelley M."/>
            <person name="Leroy T."/>
            <person name="Li L.T."/>
            <person name="Librado P."/>
            <person name="Lopez L."/>
            <person name="Munoz A."/>
            <person name="Noel B."/>
            <person name="Pallavicini A."/>
            <person name="Perrotta G."/>
            <person name="Poncet V."/>
            <person name="Pot D."/>
            <person name="Priyono X."/>
            <person name="Rigoreau M."/>
            <person name="Rouard M."/>
            <person name="Rozas J."/>
            <person name="Tranchant-Dubreuil C."/>
            <person name="VanBuren R."/>
            <person name="Zhang Q."/>
            <person name="Andrade A.C."/>
            <person name="Argout X."/>
            <person name="Bertrand B."/>
            <person name="de Kochko A."/>
            <person name="Graziosi G."/>
            <person name="Henry R.J."/>
            <person name="Jayarama X."/>
            <person name="Ming R."/>
            <person name="Nagai C."/>
            <person name="Rounsley S."/>
            <person name="Sankoff D."/>
            <person name="Giuliano G."/>
            <person name="Albert V.A."/>
            <person name="Wincker P."/>
            <person name="Lashermes P."/>
        </authorList>
    </citation>
    <scope>NUCLEOTIDE SEQUENCE [LARGE SCALE GENOMIC DNA]</scope>
    <source>
        <strain evidence="3">cv. DH200-94</strain>
    </source>
</reference>
<organism evidence="2 3">
    <name type="scientific">Coffea canephora</name>
    <name type="common">Robusta coffee</name>
    <dbReference type="NCBI Taxonomy" id="49390"/>
    <lineage>
        <taxon>Eukaryota</taxon>
        <taxon>Viridiplantae</taxon>
        <taxon>Streptophyta</taxon>
        <taxon>Embryophyta</taxon>
        <taxon>Tracheophyta</taxon>
        <taxon>Spermatophyta</taxon>
        <taxon>Magnoliopsida</taxon>
        <taxon>eudicotyledons</taxon>
        <taxon>Gunneridae</taxon>
        <taxon>Pentapetalae</taxon>
        <taxon>asterids</taxon>
        <taxon>lamiids</taxon>
        <taxon>Gentianales</taxon>
        <taxon>Rubiaceae</taxon>
        <taxon>Ixoroideae</taxon>
        <taxon>Gardenieae complex</taxon>
        <taxon>Bertiereae - Coffeeae clade</taxon>
        <taxon>Coffeeae</taxon>
        <taxon>Coffea</taxon>
    </lineage>
</organism>
<dbReference type="Proteomes" id="UP000295252">
    <property type="component" value="Unassembled WGS sequence"/>
</dbReference>
<dbReference type="EMBL" id="HG741384">
    <property type="protein sequence ID" value="CDP21020.1"/>
    <property type="molecule type" value="Genomic_DNA"/>
</dbReference>
<evidence type="ECO:0000256" key="1">
    <source>
        <dbReference type="SAM" id="MobiDB-lite"/>
    </source>
</evidence>
<proteinExistence type="predicted"/>
<sequence length="45" mass="5082">MSAKGMRISVSTEEELGSSMERKDAADDFGEPVYQRNMVFLPTRN</sequence>
<evidence type="ECO:0000313" key="2">
    <source>
        <dbReference type="EMBL" id="CDP21020.1"/>
    </source>
</evidence>
<dbReference type="Gramene" id="CDP21020">
    <property type="protein sequence ID" value="CDP21020"/>
    <property type="gene ID" value="GSCOC_T00012206001"/>
</dbReference>
<name>A0A068VJM3_COFCA</name>
<feature type="region of interest" description="Disordered" evidence="1">
    <location>
        <begin position="1"/>
        <end position="29"/>
    </location>
</feature>
<keyword evidence="3" id="KW-1185">Reference proteome</keyword>
<accession>A0A068VJM3</accession>
<dbReference type="PhylomeDB" id="A0A068VJM3"/>
<gene>
    <name evidence="2" type="ORF">GSCOC_T00012206001</name>
</gene>
<evidence type="ECO:0000313" key="3">
    <source>
        <dbReference type="Proteomes" id="UP000295252"/>
    </source>
</evidence>
<dbReference type="AlphaFoldDB" id="A0A068VJM3"/>